<dbReference type="InterPro" id="IPR010721">
    <property type="entry name" value="UstE-like"/>
</dbReference>
<dbReference type="Gene3D" id="1.20.120.1630">
    <property type="match status" value="1"/>
</dbReference>
<sequence length="292" mass="34486">MNLSPIELLTGTLWYWLPAFCAWAMFHVTYLIGKSKDEYSLIDIAWGMGFVIQTSVQLLILYFTSTDSLNWRAICVTICVAAWGLRLSWHIGLNHEGEDWRYVILRKRFHDDDPEIFQKKIYRYIFMLQWALMTLACYSPCNIIIWSTNNNVTIFDILGVSIFLFGFFFEAIGDHQLNKYREKRDLAARNGMKMERYCKEGLWAYTRHPNYFGEVVVWWGIFLLSFGNNPNGFCYFSILSPILMNYLLRYRSGVPFLEKKHMKDPEFQEYASRVSPFIPWIPKPKKVTSKSE</sequence>
<feature type="transmembrane region" description="Helical" evidence="1">
    <location>
        <begin position="44"/>
        <end position="63"/>
    </location>
</feature>
<comment type="caution">
    <text evidence="2">The sequence shown here is derived from an EMBL/GenBank/DDBJ whole genome shotgun (WGS) entry which is preliminary data.</text>
</comment>
<dbReference type="GO" id="GO:0016020">
    <property type="term" value="C:membrane"/>
    <property type="evidence" value="ECO:0007669"/>
    <property type="project" value="TreeGrafter"/>
</dbReference>
<dbReference type="Proteomes" id="UP001295684">
    <property type="component" value="Unassembled WGS sequence"/>
</dbReference>
<keyword evidence="1" id="KW-1133">Transmembrane helix</keyword>
<reference evidence="2" key="1">
    <citation type="submission" date="2023-07" db="EMBL/GenBank/DDBJ databases">
        <authorList>
            <consortium name="AG Swart"/>
            <person name="Singh M."/>
            <person name="Singh A."/>
            <person name="Seah K."/>
            <person name="Emmerich C."/>
        </authorList>
    </citation>
    <scope>NUCLEOTIDE SEQUENCE</scope>
    <source>
        <strain evidence="2">DP1</strain>
    </source>
</reference>
<dbReference type="PANTHER" id="PTHR32251">
    <property type="entry name" value="3-OXO-5-ALPHA-STEROID 4-DEHYDROGENASE"/>
    <property type="match status" value="1"/>
</dbReference>
<keyword evidence="1" id="KW-0812">Transmembrane</keyword>
<proteinExistence type="predicted"/>
<feature type="transmembrane region" description="Helical" evidence="1">
    <location>
        <begin position="13"/>
        <end position="32"/>
    </location>
</feature>
<dbReference type="PANTHER" id="PTHR32251:SF17">
    <property type="entry name" value="STEROID 5-ALPHA REDUCTASE C-TERMINAL DOMAIN-CONTAINING PROTEIN"/>
    <property type="match status" value="1"/>
</dbReference>
<keyword evidence="1" id="KW-0472">Membrane</keyword>
<dbReference type="PROSITE" id="PS50244">
    <property type="entry name" value="S5A_REDUCTASE"/>
    <property type="match status" value="1"/>
</dbReference>
<dbReference type="Pfam" id="PF06966">
    <property type="entry name" value="DUF1295"/>
    <property type="match status" value="1"/>
</dbReference>
<evidence type="ECO:0000256" key="1">
    <source>
        <dbReference type="SAM" id="Phobius"/>
    </source>
</evidence>
<dbReference type="AlphaFoldDB" id="A0AAD1XNW1"/>
<evidence type="ECO:0008006" key="4">
    <source>
        <dbReference type="Google" id="ProtNLM"/>
    </source>
</evidence>
<gene>
    <name evidence="2" type="ORF">ECRASSUSDP1_LOCUS17685</name>
</gene>
<feature type="transmembrane region" description="Helical" evidence="1">
    <location>
        <begin position="152"/>
        <end position="173"/>
    </location>
</feature>
<dbReference type="EMBL" id="CAMPGE010017869">
    <property type="protein sequence ID" value="CAI2376316.1"/>
    <property type="molecule type" value="Genomic_DNA"/>
</dbReference>
<protein>
    <recommendedName>
        <fullName evidence="4">Steroid 5-alpha reductase C-terminal domain-containing protein</fullName>
    </recommendedName>
</protein>
<accession>A0AAD1XNW1</accession>
<evidence type="ECO:0000313" key="3">
    <source>
        <dbReference type="Proteomes" id="UP001295684"/>
    </source>
</evidence>
<organism evidence="2 3">
    <name type="scientific">Euplotes crassus</name>
    <dbReference type="NCBI Taxonomy" id="5936"/>
    <lineage>
        <taxon>Eukaryota</taxon>
        <taxon>Sar</taxon>
        <taxon>Alveolata</taxon>
        <taxon>Ciliophora</taxon>
        <taxon>Intramacronucleata</taxon>
        <taxon>Spirotrichea</taxon>
        <taxon>Hypotrichia</taxon>
        <taxon>Euplotida</taxon>
        <taxon>Euplotidae</taxon>
        <taxon>Moneuplotes</taxon>
    </lineage>
</organism>
<evidence type="ECO:0000313" key="2">
    <source>
        <dbReference type="EMBL" id="CAI2376316.1"/>
    </source>
</evidence>
<name>A0AAD1XNW1_EUPCR</name>
<keyword evidence="3" id="KW-1185">Reference proteome</keyword>
<feature type="transmembrane region" description="Helical" evidence="1">
    <location>
        <begin position="124"/>
        <end position="146"/>
    </location>
</feature>
<feature type="transmembrane region" description="Helical" evidence="1">
    <location>
        <begin position="69"/>
        <end position="85"/>
    </location>
</feature>